<reference evidence="5 6" key="1">
    <citation type="submission" date="2024-06" db="EMBL/GenBank/DDBJ databases">
        <title>Sorghum-associated microbial communities from plants grown in Nebraska, USA.</title>
        <authorList>
            <person name="Schachtman D."/>
        </authorList>
    </citation>
    <scope>NUCLEOTIDE SEQUENCE [LARGE SCALE GENOMIC DNA]</scope>
    <source>
        <strain evidence="5 6">2709</strain>
    </source>
</reference>
<evidence type="ECO:0000313" key="6">
    <source>
        <dbReference type="Proteomes" id="UP001549320"/>
    </source>
</evidence>
<dbReference type="CDD" id="cd06558">
    <property type="entry name" value="crotonase-like"/>
    <property type="match status" value="1"/>
</dbReference>
<evidence type="ECO:0000256" key="2">
    <source>
        <dbReference type="ARBA" id="ARBA00023239"/>
    </source>
</evidence>
<dbReference type="PROSITE" id="PS00166">
    <property type="entry name" value="ENOYL_COA_HYDRATASE"/>
    <property type="match status" value="1"/>
</dbReference>
<sequence length="300" mass="31587">MKPNALRSEYAEVTEPTHLVHRATQGALAILKLDNAPVNALSNGLRQALHAQLTSALNDPAISAIVLCGEGRFFCAGADIREFNKLREQPWTAALANLLDAGGKPVVAAIHGAALGGGLELALGAHYRIAGQTARLGLPEVKLGLIPGGGGTQRLPRLVGASIAARMVVTGEFLSAKQALDIGLVDQVVKDGAEVAAALSLAHSLVRTRAPLRRTRDATALDDVTASRAQLNAVRSQLEQQIAGALAPTLALESIARAIEDPFDVGMDFELSSFLRCLASPEREVLVQAFFAKRQGARNH</sequence>
<comment type="caution">
    <text evidence="5">The sequence shown here is derived from an EMBL/GenBank/DDBJ whole genome shotgun (WGS) entry which is preliminary data.</text>
</comment>
<protein>
    <submittedName>
        <fullName evidence="5">Enoyl-CoA hydratase/carnithine racemase</fullName>
    </submittedName>
</protein>
<evidence type="ECO:0000256" key="4">
    <source>
        <dbReference type="RuleBase" id="RU003707"/>
    </source>
</evidence>
<keyword evidence="6" id="KW-1185">Reference proteome</keyword>
<evidence type="ECO:0000256" key="3">
    <source>
        <dbReference type="ARBA" id="ARBA00023268"/>
    </source>
</evidence>
<dbReference type="EMBL" id="JBEPSH010000005">
    <property type="protein sequence ID" value="MET4577663.1"/>
    <property type="molecule type" value="Genomic_DNA"/>
</dbReference>
<keyword evidence="2" id="KW-0456">Lyase</keyword>
<dbReference type="PANTHER" id="PTHR23309">
    <property type="entry name" value="3-HYDROXYACYL-COA DEHYROGENASE"/>
    <property type="match status" value="1"/>
</dbReference>
<proteinExistence type="inferred from homology"/>
<dbReference type="Pfam" id="PF00378">
    <property type="entry name" value="ECH_1"/>
    <property type="match status" value="1"/>
</dbReference>
<comment type="similarity">
    <text evidence="4">Belongs to the enoyl-CoA hydratase/isomerase family.</text>
</comment>
<dbReference type="InterPro" id="IPR018376">
    <property type="entry name" value="Enoyl-CoA_hyd/isom_CS"/>
</dbReference>
<dbReference type="InterPro" id="IPR029045">
    <property type="entry name" value="ClpP/crotonase-like_dom_sf"/>
</dbReference>
<accession>A0ABV2QAR7</accession>
<evidence type="ECO:0000313" key="5">
    <source>
        <dbReference type="EMBL" id="MET4577663.1"/>
    </source>
</evidence>
<dbReference type="RefSeq" id="WP_354444230.1">
    <property type="nucleotide sequence ID" value="NZ_JBEPSH010000005.1"/>
</dbReference>
<keyword evidence="3" id="KW-0511">Multifunctional enzyme</keyword>
<dbReference type="Gene3D" id="3.90.226.10">
    <property type="entry name" value="2-enoyl-CoA Hydratase, Chain A, domain 1"/>
    <property type="match status" value="1"/>
</dbReference>
<keyword evidence="1" id="KW-0413">Isomerase</keyword>
<name>A0ABV2QAR7_9BURK</name>
<evidence type="ECO:0000256" key="1">
    <source>
        <dbReference type="ARBA" id="ARBA00023235"/>
    </source>
</evidence>
<dbReference type="SUPFAM" id="SSF52096">
    <property type="entry name" value="ClpP/crotonase"/>
    <property type="match status" value="1"/>
</dbReference>
<dbReference type="Proteomes" id="UP001549320">
    <property type="component" value="Unassembled WGS sequence"/>
</dbReference>
<gene>
    <name evidence="5" type="ORF">ABIE13_002774</name>
</gene>
<dbReference type="InterPro" id="IPR001753">
    <property type="entry name" value="Enoyl-CoA_hydra/iso"/>
</dbReference>
<organism evidence="5 6">
    <name type="scientific">Ottowia thiooxydans</name>
    <dbReference type="NCBI Taxonomy" id="219182"/>
    <lineage>
        <taxon>Bacteria</taxon>
        <taxon>Pseudomonadati</taxon>
        <taxon>Pseudomonadota</taxon>
        <taxon>Betaproteobacteria</taxon>
        <taxon>Burkholderiales</taxon>
        <taxon>Comamonadaceae</taxon>
        <taxon>Ottowia</taxon>
    </lineage>
</organism>